<accession>A0ABS8ARR6</accession>
<dbReference type="EMBL" id="JAJADR010000003">
    <property type="protein sequence ID" value="MCB2408779.1"/>
    <property type="molecule type" value="Genomic_DNA"/>
</dbReference>
<dbReference type="Pfam" id="PF06739">
    <property type="entry name" value="SBBP"/>
    <property type="match status" value="2"/>
</dbReference>
<dbReference type="Gene3D" id="2.80.10.50">
    <property type="match status" value="1"/>
</dbReference>
<dbReference type="PANTHER" id="PTHR35580">
    <property type="entry name" value="CELL SURFACE GLYCOPROTEIN (S-LAYER PROTEIN)-LIKE PROTEIN"/>
    <property type="match status" value="1"/>
</dbReference>
<evidence type="ECO:0000313" key="2">
    <source>
        <dbReference type="Proteomes" id="UP001165296"/>
    </source>
</evidence>
<organism evidence="1 2">
    <name type="scientific">Hymenobacter lucidus</name>
    <dbReference type="NCBI Taxonomy" id="2880930"/>
    <lineage>
        <taxon>Bacteria</taxon>
        <taxon>Pseudomonadati</taxon>
        <taxon>Bacteroidota</taxon>
        <taxon>Cytophagia</taxon>
        <taxon>Cytophagales</taxon>
        <taxon>Hymenobacteraceae</taxon>
        <taxon>Hymenobacter</taxon>
    </lineage>
</organism>
<dbReference type="InterPro" id="IPR026444">
    <property type="entry name" value="Secre_tail"/>
</dbReference>
<gene>
    <name evidence="1" type="ORF">LGH74_12395</name>
</gene>
<dbReference type="InterPro" id="IPR052918">
    <property type="entry name" value="Motility_Chemotaxis_Reg"/>
</dbReference>
<evidence type="ECO:0000313" key="1">
    <source>
        <dbReference type="EMBL" id="MCB2408779.1"/>
    </source>
</evidence>
<protein>
    <submittedName>
        <fullName evidence="1">SBBP repeat-containing protein</fullName>
    </submittedName>
</protein>
<dbReference type="RefSeq" id="WP_226176147.1">
    <property type="nucleotide sequence ID" value="NZ_JAJADR010000003.1"/>
</dbReference>
<name>A0ABS8ARR6_9BACT</name>
<dbReference type="SUPFAM" id="SSF101898">
    <property type="entry name" value="NHL repeat"/>
    <property type="match status" value="1"/>
</dbReference>
<dbReference type="InterPro" id="IPR010620">
    <property type="entry name" value="SBBP_repeat"/>
</dbReference>
<reference evidence="1" key="1">
    <citation type="submission" date="2021-10" db="EMBL/GenBank/DDBJ databases">
        <authorList>
            <person name="Dean J.D."/>
            <person name="Kim M.K."/>
            <person name="Newey C.N."/>
            <person name="Stoker T.S."/>
            <person name="Thompson D.W."/>
            <person name="Grose J.H."/>
        </authorList>
    </citation>
    <scope>NUCLEOTIDE SEQUENCE</scope>
    <source>
        <strain evidence="1">BT178</strain>
    </source>
</reference>
<comment type="caution">
    <text evidence="1">The sequence shown here is derived from an EMBL/GenBank/DDBJ whole genome shotgun (WGS) entry which is preliminary data.</text>
</comment>
<dbReference type="PANTHER" id="PTHR35580:SF1">
    <property type="entry name" value="PHYTASE-LIKE DOMAIN-CONTAINING PROTEIN"/>
    <property type="match status" value="1"/>
</dbReference>
<dbReference type="Gene3D" id="2.40.10.500">
    <property type="match status" value="1"/>
</dbReference>
<sequence>MFISTLPGFSFLRVAGVLAGLCLGTTALAQTAPTWLSARSLGPGATPGATAVDAAGNIYLAGQFSGSISLGGTTLTSTGDADGYLAKLTPSGTLAWIRQLGSAGYETVQDVAVDAAGNVYITGAFRNTVALGNSLSLINSTAGAERKAFLVRYSPDGTPQWAQQSTIRSGAATNNGFGSGLGLDAAGNVYMTGQFSRSLTIGTSSISIPNNAERVGIYLARFTAATGALQSLTSSFYYATSSGSFFYPKLAVAPDGAAYLVSIFTESPIFSASQQLFSIGTFDVLTAHYNAQGTFEWVRQLGGAGQDIVTDAAVDAAGNLYVAGGFEGLAMVGSLNLYSKGSIDGFLLKYSPQGTLDWAQTSAGPGSEIWSGVSVDAANAPYVVGSADNGTQIGTQTVATAGSDDVVVAAYTPQGTVRWVKTAGGPGSDFGQYLFCTAPDELQVLGRFRTTAAFASLSLSTTAADGDIFLARLGAGPLSTQAARPQALGLYPNPATDQLHLPALPAGTRVQLVDAVGRVAREATVSAAAQVSVRGLLPGLYTLRATDAKGQQFAGKVAVE</sequence>
<dbReference type="Proteomes" id="UP001165296">
    <property type="component" value="Unassembled WGS sequence"/>
</dbReference>
<proteinExistence type="predicted"/>
<keyword evidence="2" id="KW-1185">Reference proteome</keyword>
<dbReference type="NCBIfam" id="TIGR04183">
    <property type="entry name" value="Por_Secre_tail"/>
    <property type="match status" value="1"/>
</dbReference>